<feature type="transmembrane region" description="Helical" evidence="6">
    <location>
        <begin position="611"/>
        <end position="634"/>
    </location>
</feature>
<name>A0A9D1JBJ1_9FIRM</name>
<dbReference type="PANTHER" id="PTHR46795:SF3">
    <property type="entry name" value="ABC TRANSPORTER PERMEASE"/>
    <property type="match status" value="1"/>
</dbReference>
<feature type="transmembrane region" description="Helical" evidence="6">
    <location>
        <begin position="58"/>
        <end position="81"/>
    </location>
</feature>
<reference evidence="8" key="2">
    <citation type="journal article" date="2021" name="PeerJ">
        <title>Extensive microbial diversity within the chicken gut microbiome revealed by metagenomics and culture.</title>
        <authorList>
            <person name="Gilroy R."/>
            <person name="Ravi A."/>
            <person name="Getino M."/>
            <person name="Pursley I."/>
            <person name="Horton D.L."/>
            <person name="Alikhan N.F."/>
            <person name="Baker D."/>
            <person name="Gharbi K."/>
            <person name="Hall N."/>
            <person name="Watson M."/>
            <person name="Adriaenssens E.M."/>
            <person name="Foster-Nyarko E."/>
            <person name="Jarju S."/>
            <person name="Secka A."/>
            <person name="Antonio M."/>
            <person name="Oren A."/>
            <person name="Chaudhuri R.R."/>
            <person name="La Ragione R."/>
            <person name="Hildebrand F."/>
            <person name="Pallen M.J."/>
        </authorList>
    </citation>
    <scope>NUCLEOTIDE SEQUENCE</scope>
    <source>
        <strain evidence="8">ChiSjej5B23-6657</strain>
    </source>
</reference>
<dbReference type="AlphaFoldDB" id="A0A9D1JBJ1"/>
<keyword evidence="4 6" id="KW-1133">Transmembrane helix</keyword>
<feature type="transmembrane region" description="Helical" evidence="6">
    <location>
        <begin position="201"/>
        <end position="218"/>
    </location>
</feature>
<gene>
    <name evidence="8" type="ORF">IAA55_07390</name>
</gene>
<evidence type="ECO:0000313" key="9">
    <source>
        <dbReference type="Proteomes" id="UP000823912"/>
    </source>
</evidence>
<feature type="transmembrane region" description="Helical" evidence="6">
    <location>
        <begin position="306"/>
        <end position="331"/>
    </location>
</feature>
<feature type="transmembrane region" description="Helical" evidence="6">
    <location>
        <begin position="238"/>
        <end position="260"/>
    </location>
</feature>
<keyword evidence="3 6" id="KW-0812">Transmembrane</keyword>
<evidence type="ECO:0000256" key="1">
    <source>
        <dbReference type="ARBA" id="ARBA00004651"/>
    </source>
</evidence>
<dbReference type="EMBL" id="DVHM01000116">
    <property type="protein sequence ID" value="HIR71089.1"/>
    <property type="molecule type" value="Genomic_DNA"/>
</dbReference>
<feature type="transmembrane region" description="Helical" evidence="6">
    <location>
        <begin position="17"/>
        <end position="38"/>
    </location>
</feature>
<feature type="transmembrane region" description="Helical" evidence="6">
    <location>
        <begin position="102"/>
        <end position="126"/>
    </location>
</feature>
<protein>
    <submittedName>
        <fullName evidence="8">ABC transporter permease</fullName>
    </submittedName>
</protein>
<feature type="transmembrane region" description="Helical" evidence="6">
    <location>
        <begin position="711"/>
        <end position="733"/>
    </location>
</feature>
<feature type="transmembrane region" description="Helical" evidence="6">
    <location>
        <begin position="668"/>
        <end position="691"/>
    </location>
</feature>
<comment type="subcellular location">
    <subcellularLocation>
        <location evidence="1">Cell membrane</location>
        <topology evidence="1">Multi-pass membrane protein</topology>
    </subcellularLocation>
</comment>
<evidence type="ECO:0000256" key="5">
    <source>
        <dbReference type="ARBA" id="ARBA00023136"/>
    </source>
</evidence>
<evidence type="ECO:0000256" key="2">
    <source>
        <dbReference type="ARBA" id="ARBA00022475"/>
    </source>
</evidence>
<dbReference type="InterPro" id="IPR003838">
    <property type="entry name" value="ABC3_permease_C"/>
</dbReference>
<feature type="domain" description="ABC3 transporter permease C-terminal" evidence="7">
    <location>
        <begin position="62"/>
        <end position="181"/>
    </location>
</feature>
<sequence>MYAKLIFRNARRSVRDYLIYIVTMTICVTLFYSFLSISSSYYHPDIGSTYDFTMLGDGMKMAICAITLILLFLIWFVNGYMLRRRQKEFALQSIMGMEQRTIGRLFFAETFLMGGISVAAGIFLGAFCSQFITAMLLTSYGQSYRISWMLFPDTVLLTVVFFSLSFVIVGLFNTRAIRKTKIIDMLSADRENEPELKKSRFLPAVTLLYLLVMAVMLVNSVRIRHYYFDPRYALPVHIMFWSNILFPALGLLWPLIWLIFRKRLDFPRLVAGEVALAVCNAISAACVPGMRSAYLLSYGAGVTNQYIMFVLADLLYVICGVIYLASAMLVIRKNSSPERRYYRENLFFYGQMISKLTTTSKTMTLVCATLAAAIVLFMAAPVLVGWSSGYLDVRSVYDVQIFSRYNDVYDEADLPRGDYDVVTDFLGEHHIEADADCTFNLYLPRRADFDNRRKHDFPVLAISLSDYNAIRRMLGYAPISLEDGAFTTQWQTVATEEEREEFLRERRIETDAGSLTVSGQSFYLENIGQTAYNTYTSVVYVFPDSVCAQLLPVMRNRYISAEEPISYEDARELEQIFTDIYPEDPTAESGGVSYGIRLSTLQINSARAGNFVLQASMIYGAVVLMVICLTVLSLQQLLDAGHYRYRFSVLRKLGVEEPRISCLVWRQLGVWFGLPVGLAVLVSAVVVIYFIQTVSTEISAYIGFGALAAQIAATVGILVLLFVCYFISTWLLFRRAIDP</sequence>
<keyword evidence="2" id="KW-1003">Cell membrane</keyword>
<comment type="caution">
    <text evidence="8">The sequence shown here is derived from an EMBL/GenBank/DDBJ whole genome shotgun (WGS) entry which is preliminary data.</text>
</comment>
<organism evidence="8 9">
    <name type="scientific">Candidatus Pullilachnospira gallistercoris</name>
    <dbReference type="NCBI Taxonomy" id="2840911"/>
    <lineage>
        <taxon>Bacteria</taxon>
        <taxon>Bacillati</taxon>
        <taxon>Bacillota</taxon>
        <taxon>Clostridia</taxon>
        <taxon>Lachnospirales</taxon>
        <taxon>Lachnospiraceae</taxon>
        <taxon>Lachnospiraceae incertae sedis</taxon>
        <taxon>Candidatus Pullilachnospira</taxon>
    </lineage>
</organism>
<keyword evidence="5 6" id="KW-0472">Membrane</keyword>
<feature type="transmembrane region" description="Helical" evidence="6">
    <location>
        <begin position="272"/>
        <end position="294"/>
    </location>
</feature>
<feature type="transmembrane region" description="Helical" evidence="6">
    <location>
        <begin position="146"/>
        <end position="172"/>
    </location>
</feature>
<accession>A0A9D1JBJ1</accession>
<dbReference type="Pfam" id="PF02687">
    <property type="entry name" value="FtsX"/>
    <property type="match status" value="1"/>
</dbReference>
<evidence type="ECO:0000256" key="6">
    <source>
        <dbReference type="SAM" id="Phobius"/>
    </source>
</evidence>
<evidence type="ECO:0000313" key="8">
    <source>
        <dbReference type="EMBL" id="HIR71089.1"/>
    </source>
</evidence>
<reference evidence="8" key="1">
    <citation type="submission" date="2020-10" db="EMBL/GenBank/DDBJ databases">
        <authorList>
            <person name="Gilroy R."/>
        </authorList>
    </citation>
    <scope>NUCLEOTIDE SEQUENCE</scope>
    <source>
        <strain evidence="8">ChiSjej5B23-6657</strain>
    </source>
</reference>
<dbReference type="GO" id="GO:0005886">
    <property type="term" value="C:plasma membrane"/>
    <property type="evidence" value="ECO:0007669"/>
    <property type="project" value="UniProtKB-SubCell"/>
</dbReference>
<evidence type="ECO:0000256" key="3">
    <source>
        <dbReference type="ARBA" id="ARBA00022692"/>
    </source>
</evidence>
<dbReference type="Proteomes" id="UP000823912">
    <property type="component" value="Unassembled WGS sequence"/>
</dbReference>
<feature type="transmembrane region" description="Helical" evidence="6">
    <location>
        <begin position="362"/>
        <end position="386"/>
    </location>
</feature>
<evidence type="ECO:0000259" key="7">
    <source>
        <dbReference type="Pfam" id="PF02687"/>
    </source>
</evidence>
<dbReference type="PANTHER" id="PTHR46795">
    <property type="entry name" value="ABC TRANSPORTER PERMEASE-RELATED-RELATED"/>
    <property type="match status" value="1"/>
</dbReference>
<evidence type="ECO:0000256" key="4">
    <source>
        <dbReference type="ARBA" id="ARBA00022989"/>
    </source>
</evidence>
<dbReference type="InterPro" id="IPR052536">
    <property type="entry name" value="ABC-4_Integral_Memb_Prot"/>
</dbReference>
<proteinExistence type="predicted"/>